<dbReference type="PANTHER" id="PTHR11946:SF93">
    <property type="entry name" value="VALINE--TRNA LIGASE, CHLOROPLASTIC_MITOCHONDRIAL 2"/>
    <property type="match status" value="1"/>
</dbReference>
<dbReference type="Gene3D" id="2.20.28.10">
    <property type="match status" value="1"/>
</dbReference>
<accession>A0A212L3D8</accession>
<dbReference type="InterPro" id="IPR002303">
    <property type="entry name" value="Valyl-tRNA_ligase"/>
</dbReference>
<sequence length="888" mass="100146">MADTLPKGYEPHDVEARWCKHWEEDKTFTPDPDAPGEPYSIVIPPPNVTGALHIGHALNVTLIDVLCRHARQKGKNVLWVPGTDHAGIATQNVVERALAKEGKGRKDLGREAFIERVWEWREDYGHRILDQIRALGASVDWSRLRFTMDEGLSAAVRKVFVQLYNEDLIYKGDYIINWCSRCHTALADDEVEHEQSRGKLWKVRYLLKDGSGSIVIATTRPETIPGDTAICVHPEDERYADMIGKTALVPVLGREIPIIADAYVDREFGTGALKVTPSHDHNDWMLGKKHDLLFIQAIDENGIMKAEAGIYAGLTKEACREKIVADIEAAGQLVGIEELDHAVGHCYRCHTVVEPHVSTQWFVAATKMAPAARDAVPDMTRILPENWLKTYYHWLDNIRDWCISRQIWWGHRIPAWTCEACGQLIVAEEAPDVCPHCGSANLKQDEDVLDTWFSSALWPFSTMGWPSDTKELHRWYPTSVLVTGFDILFFWVARMMMMGIHFMGKPPFADVYLHALVRDASGRKMSKSTGNVINPLEMIDKYGCDSLRFTLTAFAAMGRDIRLSEERIEGYRHFVNKLWNAARFALMNLPEEAPAPVDLGGIQGLHHQWLLHRLETVKQEMDLALTEYRFNDAAQLGYKFLWNEFCDWYLELIKPDMYSEDEQRKAAAQYVLWLALRETLLLLHPIMPFVTAEIWAALPVSAGEKPTDLARELYPALRPACVRPIEAASMELVQGIIVAVRTIKAELGISPSHRVSLMLHPVDANQQTLLEENRDLMLTLARLEELTVGIDVSAPKASASAVVEGCQVIVPLRGAVDLNGELARLDKELAKLEKDVVGVNMKLSNESFVSRAPVDVVERERERAGKLLDAKAKMVALRARFAEALNEE</sequence>
<dbReference type="InterPro" id="IPR002300">
    <property type="entry name" value="aa-tRNA-synth_Ia"/>
</dbReference>
<keyword evidence="5 12" id="KW-0547">Nucleotide-binding</keyword>
<dbReference type="GO" id="GO:0005829">
    <property type="term" value="C:cytosol"/>
    <property type="evidence" value="ECO:0007669"/>
    <property type="project" value="TreeGrafter"/>
</dbReference>
<evidence type="ECO:0000256" key="7">
    <source>
        <dbReference type="ARBA" id="ARBA00022917"/>
    </source>
</evidence>
<comment type="subunit">
    <text evidence="2 12">Monomer.</text>
</comment>
<dbReference type="Pfam" id="PF10458">
    <property type="entry name" value="Val_tRNA-synt_C"/>
    <property type="match status" value="1"/>
</dbReference>
<feature type="short sequence motif" description="'HIGH' region" evidence="12">
    <location>
        <begin position="46"/>
        <end position="56"/>
    </location>
</feature>
<dbReference type="NCBIfam" id="NF004349">
    <property type="entry name" value="PRK05729.1"/>
    <property type="match status" value="1"/>
</dbReference>
<dbReference type="Pfam" id="PF00133">
    <property type="entry name" value="tRNA-synt_1"/>
    <property type="match status" value="1"/>
</dbReference>
<organism evidence="16">
    <name type="scientific">uncultured Desulfovibrio sp</name>
    <dbReference type="NCBI Taxonomy" id="167968"/>
    <lineage>
        <taxon>Bacteria</taxon>
        <taxon>Pseudomonadati</taxon>
        <taxon>Thermodesulfobacteriota</taxon>
        <taxon>Desulfovibrionia</taxon>
        <taxon>Desulfovibrionales</taxon>
        <taxon>Desulfovibrionaceae</taxon>
        <taxon>Desulfovibrio</taxon>
        <taxon>environmental samples</taxon>
    </lineage>
</organism>
<dbReference type="InterPro" id="IPR014729">
    <property type="entry name" value="Rossmann-like_a/b/a_fold"/>
</dbReference>
<comment type="function">
    <text evidence="12">Catalyzes the attachment of valine to tRNA(Val). As ValRS can inadvertently accommodate and process structurally similar amino acids such as threonine, to avoid such errors, it has a 'posttransfer' editing activity that hydrolyzes mischarged Thr-tRNA(Val) in a tRNA-dependent manner.</text>
</comment>
<feature type="short sequence motif" description="'KMSKS' region" evidence="12">
    <location>
        <begin position="524"/>
        <end position="528"/>
    </location>
</feature>
<comment type="catalytic activity">
    <reaction evidence="10 12">
        <text>tRNA(Val) + L-valine + ATP = L-valyl-tRNA(Val) + AMP + diphosphate</text>
        <dbReference type="Rhea" id="RHEA:10704"/>
        <dbReference type="Rhea" id="RHEA-COMP:9672"/>
        <dbReference type="Rhea" id="RHEA-COMP:9708"/>
        <dbReference type="ChEBI" id="CHEBI:30616"/>
        <dbReference type="ChEBI" id="CHEBI:33019"/>
        <dbReference type="ChEBI" id="CHEBI:57762"/>
        <dbReference type="ChEBI" id="CHEBI:78442"/>
        <dbReference type="ChEBI" id="CHEBI:78537"/>
        <dbReference type="ChEBI" id="CHEBI:456215"/>
        <dbReference type="EC" id="6.1.1.9"/>
    </reaction>
</comment>
<dbReference type="RefSeq" id="WP_179980040.1">
    <property type="nucleotide sequence ID" value="NZ_LT608333.1"/>
</dbReference>
<dbReference type="FunFam" id="3.40.50.620:FF:000098">
    <property type="entry name" value="Valine--tRNA ligase"/>
    <property type="match status" value="1"/>
</dbReference>
<dbReference type="FunFam" id="3.40.50.620:FF:000032">
    <property type="entry name" value="Valine--tRNA ligase"/>
    <property type="match status" value="1"/>
</dbReference>
<dbReference type="SUPFAM" id="SSF46589">
    <property type="entry name" value="tRNA-binding arm"/>
    <property type="match status" value="1"/>
</dbReference>
<evidence type="ECO:0000256" key="10">
    <source>
        <dbReference type="ARBA" id="ARBA00047552"/>
    </source>
</evidence>
<dbReference type="CDD" id="cd07962">
    <property type="entry name" value="Anticodon_Ia_Val"/>
    <property type="match status" value="1"/>
</dbReference>
<dbReference type="InterPro" id="IPR010978">
    <property type="entry name" value="tRNA-bd_arm"/>
</dbReference>
<evidence type="ECO:0000259" key="13">
    <source>
        <dbReference type="Pfam" id="PF00133"/>
    </source>
</evidence>
<dbReference type="PROSITE" id="PS00178">
    <property type="entry name" value="AA_TRNA_LIGASE_I"/>
    <property type="match status" value="1"/>
</dbReference>
<reference evidence="16" key="1">
    <citation type="submission" date="2016-08" db="EMBL/GenBank/DDBJ databases">
        <authorList>
            <person name="Seilhamer J.J."/>
        </authorList>
    </citation>
    <scope>NUCLEOTIDE SEQUENCE</scope>
    <source>
        <strain evidence="16">86-1</strain>
    </source>
</reference>
<comment type="subcellular location">
    <subcellularLocation>
        <location evidence="1 12">Cytoplasm</location>
    </subcellularLocation>
</comment>
<dbReference type="InterPro" id="IPR037118">
    <property type="entry name" value="Val-tRNA_synth_C_sf"/>
</dbReference>
<dbReference type="Gene3D" id="1.10.287.380">
    <property type="entry name" value="Valyl-tRNA synthetase, C-terminal domain"/>
    <property type="match status" value="1"/>
</dbReference>
<keyword evidence="8 12" id="KW-0175">Coiled coil</keyword>
<dbReference type="FunFam" id="1.10.287.380:FF:000001">
    <property type="entry name" value="Valine--tRNA ligase"/>
    <property type="match status" value="1"/>
</dbReference>
<evidence type="ECO:0000256" key="3">
    <source>
        <dbReference type="ARBA" id="ARBA00022490"/>
    </source>
</evidence>
<dbReference type="GO" id="GO:0002161">
    <property type="term" value="F:aminoacyl-tRNA deacylase activity"/>
    <property type="evidence" value="ECO:0007669"/>
    <property type="project" value="InterPro"/>
</dbReference>
<evidence type="ECO:0000256" key="1">
    <source>
        <dbReference type="ARBA" id="ARBA00004496"/>
    </source>
</evidence>
<evidence type="ECO:0000259" key="15">
    <source>
        <dbReference type="Pfam" id="PF10458"/>
    </source>
</evidence>
<feature type="domain" description="Valyl-tRNA synthetase tRNA-binding arm" evidence="15">
    <location>
        <begin position="817"/>
        <end position="874"/>
    </location>
</feature>
<dbReference type="SUPFAM" id="SSF50677">
    <property type="entry name" value="ValRS/IleRS/LeuRS editing domain"/>
    <property type="match status" value="1"/>
</dbReference>
<dbReference type="EMBL" id="FMJC01000002">
    <property type="protein sequence ID" value="SCM72081.1"/>
    <property type="molecule type" value="Genomic_DNA"/>
</dbReference>
<dbReference type="GO" id="GO:0004832">
    <property type="term" value="F:valine-tRNA ligase activity"/>
    <property type="evidence" value="ECO:0007669"/>
    <property type="project" value="UniProtKB-UniRule"/>
</dbReference>
<evidence type="ECO:0000256" key="9">
    <source>
        <dbReference type="ARBA" id="ARBA00023146"/>
    </source>
</evidence>
<evidence type="ECO:0000256" key="8">
    <source>
        <dbReference type="ARBA" id="ARBA00023054"/>
    </source>
</evidence>
<evidence type="ECO:0000256" key="2">
    <source>
        <dbReference type="ARBA" id="ARBA00011245"/>
    </source>
</evidence>
<comment type="domain">
    <text evidence="12">The C-terminal coiled-coil domain is crucial for aminoacylation activity.</text>
</comment>
<keyword evidence="9 12" id="KW-0030">Aminoacyl-tRNA synthetase</keyword>
<dbReference type="InterPro" id="IPR009080">
    <property type="entry name" value="tRNAsynth_Ia_anticodon-bd"/>
</dbReference>
<evidence type="ECO:0000313" key="16">
    <source>
        <dbReference type="EMBL" id="SCM72081.1"/>
    </source>
</evidence>
<name>A0A212L3D8_9BACT</name>
<dbReference type="PRINTS" id="PR00986">
    <property type="entry name" value="TRNASYNTHVAL"/>
</dbReference>
<keyword evidence="3 12" id="KW-0963">Cytoplasm</keyword>
<dbReference type="GO" id="GO:0006438">
    <property type="term" value="P:valyl-tRNA aminoacylation"/>
    <property type="evidence" value="ECO:0007669"/>
    <property type="project" value="UniProtKB-UniRule"/>
</dbReference>
<dbReference type="Pfam" id="PF08264">
    <property type="entry name" value="Anticodon_1"/>
    <property type="match status" value="1"/>
</dbReference>
<feature type="domain" description="Aminoacyl-tRNA synthetase class Ia" evidence="13">
    <location>
        <begin position="18"/>
        <end position="564"/>
    </location>
</feature>
<evidence type="ECO:0000256" key="4">
    <source>
        <dbReference type="ARBA" id="ARBA00022598"/>
    </source>
</evidence>
<dbReference type="InterPro" id="IPR001412">
    <property type="entry name" value="aa-tRNA-synth_I_CS"/>
</dbReference>
<dbReference type="SUPFAM" id="SSF52374">
    <property type="entry name" value="Nucleotidylyl transferase"/>
    <property type="match status" value="1"/>
</dbReference>
<keyword evidence="6 12" id="KW-0067">ATP-binding</keyword>
<feature type="binding site" evidence="12">
    <location>
        <position position="527"/>
    </location>
    <ligand>
        <name>ATP</name>
        <dbReference type="ChEBI" id="CHEBI:30616"/>
    </ligand>
</feature>
<evidence type="ECO:0000259" key="14">
    <source>
        <dbReference type="Pfam" id="PF08264"/>
    </source>
</evidence>
<dbReference type="SUPFAM" id="SSF47323">
    <property type="entry name" value="Anticodon-binding domain of a subclass of class I aminoacyl-tRNA synthetases"/>
    <property type="match status" value="1"/>
</dbReference>
<dbReference type="Gene3D" id="3.40.50.620">
    <property type="entry name" value="HUPs"/>
    <property type="match status" value="2"/>
</dbReference>
<keyword evidence="4 12" id="KW-0436">Ligase</keyword>
<feature type="coiled-coil region" evidence="12">
    <location>
        <begin position="815"/>
        <end position="842"/>
    </location>
</feature>
<gene>
    <name evidence="12 16" type="primary">valS</name>
    <name evidence="16" type="ORF">KL86DES1_20384</name>
</gene>
<dbReference type="NCBIfam" id="TIGR00422">
    <property type="entry name" value="valS"/>
    <property type="match status" value="1"/>
</dbReference>
<dbReference type="InterPro" id="IPR009008">
    <property type="entry name" value="Val/Leu/Ile-tRNA-synth_edit"/>
</dbReference>
<dbReference type="AlphaFoldDB" id="A0A212L3D8"/>
<dbReference type="PANTHER" id="PTHR11946">
    <property type="entry name" value="VALYL-TRNA SYNTHETASES"/>
    <property type="match status" value="1"/>
</dbReference>
<proteinExistence type="inferred from homology"/>
<comment type="domain">
    <text evidence="12">ValRS has two distinct active sites: one for aminoacylation and one for editing. The misactivated threonine is translocated from the active site to the editing site.</text>
</comment>
<dbReference type="EC" id="6.1.1.9" evidence="12"/>
<dbReference type="CDD" id="cd00817">
    <property type="entry name" value="ValRS_core"/>
    <property type="match status" value="1"/>
</dbReference>
<dbReference type="InterPro" id="IPR013155">
    <property type="entry name" value="M/V/L/I-tRNA-synth_anticd-bd"/>
</dbReference>
<feature type="domain" description="Methionyl/Valyl/Leucyl/Isoleucyl-tRNA synthetase anticodon-binding" evidence="14">
    <location>
        <begin position="608"/>
        <end position="756"/>
    </location>
</feature>
<evidence type="ECO:0000256" key="5">
    <source>
        <dbReference type="ARBA" id="ARBA00022741"/>
    </source>
</evidence>
<dbReference type="InterPro" id="IPR019499">
    <property type="entry name" value="Val-tRNA_synth_tRNA-bd"/>
</dbReference>
<dbReference type="Gene3D" id="3.90.740.10">
    <property type="entry name" value="Valyl/Leucyl/Isoleucyl-tRNA synthetase, editing domain"/>
    <property type="match status" value="2"/>
</dbReference>
<evidence type="ECO:0000256" key="12">
    <source>
        <dbReference type="HAMAP-Rule" id="MF_02004"/>
    </source>
</evidence>
<dbReference type="InterPro" id="IPR033705">
    <property type="entry name" value="Anticodon_Ia_Val"/>
</dbReference>
<dbReference type="Gene3D" id="1.10.730.10">
    <property type="entry name" value="Isoleucyl-tRNA Synthetase, Domain 1"/>
    <property type="match status" value="1"/>
</dbReference>
<evidence type="ECO:0000256" key="11">
    <source>
        <dbReference type="ARBA" id="ARBA00060830"/>
    </source>
</evidence>
<dbReference type="HAMAP" id="MF_02004">
    <property type="entry name" value="Val_tRNA_synth_type1"/>
    <property type="match status" value="1"/>
</dbReference>
<protein>
    <recommendedName>
        <fullName evidence="12">Valine--tRNA ligase</fullName>
        <ecNumber evidence="12">6.1.1.9</ecNumber>
    </recommendedName>
    <alternativeName>
        <fullName evidence="12">Valyl-tRNA synthetase</fullName>
        <shortName evidence="12">ValRS</shortName>
    </alternativeName>
</protein>
<comment type="similarity">
    <text evidence="11 12">Belongs to the class-I aminoacyl-tRNA synthetase family. ValS type 1 subfamily.</text>
</comment>
<evidence type="ECO:0000256" key="6">
    <source>
        <dbReference type="ARBA" id="ARBA00022840"/>
    </source>
</evidence>
<dbReference type="GO" id="GO:0005524">
    <property type="term" value="F:ATP binding"/>
    <property type="evidence" value="ECO:0007669"/>
    <property type="project" value="UniProtKB-UniRule"/>
</dbReference>
<keyword evidence="7 12" id="KW-0648">Protein biosynthesis</keyword>